<evidence type="ECO:0000256" key="1">
    <source>
        <dbReference type="SAM" id="MobiDB-lite"/>
    </source>
</evidence>
<keyword evidence="2" id="KW-0812">Transmembrane</keyword>
<proteinExistence type="predicted"/>
<dbReference type="SUPFAM" id="SSF55166">
    <property type="entry name" value="Hedgehog/DD-peptidase"/>
    <property type="match status" value="1"/>
</dbReference>
<dbReference type="GO" id="GO:0006508">
    <property type="term" value="P:proteolysis"/>
    <property type="evidence" value="ECO:0007669"/>
    <property type="project" value="InterPro"/>
</dbReference>
<feature type="compositionally biased region" description="Basic and acidic residues" evidence="1">
    <location>
        <begin position="59"/>
        <end position="75"/>
    </location>
</feature>
<dbReference type="InterPro" id="IPR052179">
    <property type="entry name" value="DD-CPase-like"/>
</dbReference>
<dbReference type="GO" id="GO:0008233">
    <property type="term" value="F:peptidase activity"/>
    <property type="evidence" value="ECO:0007669"/>
    <property type="project" value="InterPro"/>
</dbReference>
<keyword evidence="5" id="KW-1185">Reference proteome</keyword>
<comment type="caution">
    <text evidence="4">The sequence shown here is derived from an EMBL/GenBank/DDBJ whole genome shotgun (WGS) entry which is preliminary data.</text>
</comment>
<dbReference type="EMBL" id="AJAT01000015">
    <property type="protein sequence ID" value="EOL43898.1"/>
    <property type="molecule type" value="Genomic_DNA"/>
</dbReference>
<dbReference type="Proteomes" id="UP000013785">
    <property type="component" value="Unassembled WGS sequence"/>
</dbReference>
<evidence type="ECO:0000259" key="3">
    <source>
        <dbReference type="Pfam" id="PF02557"/>
    </source>
</evidence>
<keyword evidence="2" id="KW-0472">Membrane</keyword>
<gene>
    <name evidence="4" type="ORF">UC3_01879</name>
</gene>
<evidence type="ECO:0000256" key="2">
    <source>
        <dbReference type="SAM" id="Phobius"/>
    </source>
</evidence>
<dbReference type="eggNOG" id="COG1876">
    <property type="taxonomic scope" value="Bacteria"/>
</dbReference>
<organism evidence="4 5">
    <name type="scientific">Enterococcus phoeniculicola ATCC BAA-412</name>
    <dbReference type="NCBI Taxonomy" id="1158610"/>
    <lineage>
        <taxon>Bacteria</taxon>
        <taxon>Bacillati</taxon>
        <taxon>Bacillota</taxon>
        <taxon>Bacilli</taxon>
        <taxon>Lactobacillales</taxon>
        <taxon>Enterococcaceae</taxon>
        <taxon>Enterococcus</taxon>
    </lineage>
</organism>
<dbReference type="PANTHER" id="PTHR34385:SF1">
    <property type="entry name" value="PEPTIDOGLYCAN L-ALANYL-D-GLUTAMATE ENDOPEPTIDASE CWLK"/>
    <property type="match status" value="1"/>
</dbReference>
<name>R3TRX5_9ENTE</name>
<feature type="region of interest" description="Disordered" evidence="1">
    <location>
        <begin position="35"/>
        <end position="111"/>
    </location>
</feature>
<dbReference type="Gene3D" id="3.30.1380.10">
    <property type="match status" value="1"/>
</dbReference>
<dbReference type="PANTHER" id="PTHR34385">
    <property type="entry name" value="D-ALANYL-D-ALANINE CARBOXYPEPTIDASE"/>
    <property type="match status" value="1"/>
</dbReference>
<feature type="compositionally biased region" description="Basic and acidic residues" evidence="1">
    <location>
        <begin position="98"/>
        <end position="110"/>
    </location>
</feature>
<dbReference type="InterPro" id="IPR009045">
    <property type="entry name" value="Zn_M74/Hedgehog-like"/>
</dbReference>
<dbReference type="InterPro" id="IPR003709">
    <property type="entry name" value="VanY-like_core_dom"/>
</dbReference>
<dbReference type="STRING" id="154621.RV11_GL001087"/>
<feature type="domain" description="D-alanyl-D-alanine carboxypeptidase-like core" evidence="3">
    <location>
        <begin position="145"/>
        <end position="287"/>
    </location>
</feature>
<dbReference type="CDD" id="cd14852">
    <property type="entry name" value="LD-carboxypeptidase"/>
    <property type="match status" value="1"/>
</dbReference>
<evidence type="ECO:0000313" key="4">
    <source>
        <dbReference type="EMBL" id="EOL43898.1"/>
    </source>
</evidence>
<dbReference type="InterPro" id="IPR058193">
    <property type="entry name" value="VanY/YodJ_core_dom"/>
</dbReference>
<reference evidence="4 5" key="1">
    <citation type="submission" date="2013-02" db="EMBL/GenBank/DDBJ databases">
        <title>The Genome Sequence of Enterococcus phoeniculicola BAA-412.</title>
        <authorList>
            <consortium name="The Broad Institute Genome Sequencing Platform"/>
            <consortium name="The Broad Institute Genome Sequencing Center for Infectious Disease"/>
            <person name="Earl A.M."/>
            <person name="Gilmore M.S."/>
            <person name="Lebreton F."/>
            <person name="Walker B."/>
            <person name="Young S.K."/>
            <person name="Zeng Q."/>
            <person name="Gargeya S."/>
            <person name="Fitzgerald M."/>
            <person name="Haas B."/>
            <person name="Abouelleil A."/>
            <person name="Alvarado L."/>
            <person name="Arachchi H.M."/>
            <person name="Berlin A.M."/>
            <person name="Chapman S.B."/>
            <person name="Dewar J."/>
            <person name="Goldberg J."/>
            <person name="Griggs A."/>
            <person name="Gujja S."/>
            <person name="Hansen M."/>
            <person name="Howarth C."/>
            <person name="Imamovic A."/>
            <person name="Larimer J."/>
            <person name="McCowan C."/>
            <person name="Murphy C."/>
            <person name="Neiman D."/>
            <person name="Pearson M."/>
            <person name="Priest M."/>
            <person name="Roberts A."/>
            <person name="Saif S."/>
            <person name="Shea T."/>
            <person name="Sisk P."/>
            <person name="Sykes S."/>
            <person name="Wortman J."/>
            <person name="Nusbaum C."/>
            <person name="Birren B."/>
        </authorList>
    </citation>
    <scope>NUCLEOTIDE SEQUENCE [LARGE SCALE GENOMIC DNA]</scope>
    <source>
        <strain evidence="4 5">ATCC BAA-412</strain>
    </source>
</reference>
<dbReference type="Pfam" id="PF02557">
    <property type="entry name" value="VanY"/>
    <property type="match status" value="1"/>
</dbReference>
<keyword evidence="2" id="KW-1133">Transmembrane helix</keyword>
<dbReference type="AlphaFoldDB" id="R3TRX5"/>
<dbReference type="HOGENOM" id="CLU_054193_3_1_9"/>
<sequence length="310" mass="34501">MSENKQIVASIGLLIVSLVIFFSVTNTFSQGKTIDSSAETVKSSMEKSETKASSTTESMTKKETKTSSKAEKKTVETTSTSSKKAKESTTDKTTPSAPKEKSTTKKERLPESNVDDWNLVLVGPKNKIKTEIQEDQLTSLSNGFEVDKRIAKDYEALAEAAKKAGHPLVMISAFRSVSYQEEVFSEGVSQNMSKLGVSEEEATKEAKKTMTEPGYSEHHTGLALDVVDEEWNTNYVGSVLDARFGNEAGAKWLADNAAKYGFIIRYPKNQEKITAITYEPWHIRYVGPENAEYIHEHEITLEEYLDLLKK</sequence>
<feature type="transmembrane region" description="Helical" evidence="2">
    <location>
        <begin position="7"/>
        <end position="24"/>
    </location>
</feature>
<dbReference type="RefSeq" id="WP_010768542.1">
    <property type="nucleotide sequence ID" value="NZ_ASWE01000002.1"/>
</dbReference>
<dbReference type="PATRIC" id="fig|1158610.3.peg.1873"/>
<protein>
    <recommendedName>
        <fullName evidence="3">D-alanyl-D-alanine carboxypeptidase-like core domain-containing protein</fullName>
    </recommendedName>
</protein>
<accession>R3TRX5</accession>
<evidence type="ECO:0000313" key="5">
    <source>
        <dbReference type="Proteomes" id="UP000013785"/>
    </source>
</evidence>